<organism evidence="9 10">
    <name type="scientific">Shimazuella alba</name>
    <dbReference type="NCBI Taxonomy" id="2690964"/>
    <lineage>
        <taxon>Bacteria</taxon>
        <taxon>Bacillati</taxon>
        <taxon>Bacillota</taxon>
        <taxon>Bacilli</taxon>
        <taxon>Bacillales</taxon>
        <taxon>Thermoactinomycetaceae</taxon>
        <taxon>Shimazuella</taxon>
    </lineage>
</organism>
<feature type="transmembrane region" description="Helical" evidence="7">
    <location>
        <begin position="100"/>
        <end position="122"/>
    </location>
</feature>
<feature type="transmembrane region" description="Helical" evidence="7">
    <location>
        <begin position="129"/>
        <end position="151"/>
    </location>
</feature>
<feature type="transmembrane region" description="Helical" evidence="7">
    <location>
        <begin position="157"/>
        <end position="176"/>
    </location>
</feature>
<dbReference type="SUPFAM" id="SSF103473">
    <property type="entry name" value="MFS general substrate transporter"/>
    <property type="match status" value="1"/>
</dbReference>
<dbReference type="GO" id="GO:0022857">
    <property type="term" value="F:transmembrane transporter activity"/>
    <property type="evidence" value="ECO:0007669"/>
    <property type="project" value="InterPro"/>
</dbReference>
<comment type="caution">
    <text evidence="9">The sequence shown here is derived from an EMBL/GenBank/DDBJ whole genome shotgun (WGS) entry which is preliminary data.</text>
</comment>
<dbReference type="Gene3D" id="1.20.1720.10">
    <property type="entry name" value="Multidrug resistance protein D"/>
    <property type="match status" value="1"/>
</dbReference>
<keyword evidence="6 7" id="KW-0472">Membrane</keyword>
<dbReference type="InterPro" id="IPR011701">
    <property type="entry name" value="MFS"/>
</dbReference>
<protein>
    <submittedName>
        <fullName evidence="9">MFS transporter</fullName>
    </submittedName>
</protein>
<evidence type="ECO:0000256" key="2">
    <source>
        <dbReference type="ARBA" id="ARBA00022448"/>
    </source>
</evidence>
<dbReference type="Pfam" id="PF07690">
    <property type="entry name" value="MFS_1"/>
    <property type="match status" value="1"/>
</dbReference>
<dbReference type="PANTHER" id="PTHR43124">
    <property type="entry name" value="PURINE EFFLUX PUMP PBUE"/>
    <property type="match status" value="1"/>
</dbReference>
<evidence type="ECO:0000313" key="9">
    <source>
        <dbReference type="EMBL" id="MXQ52406.1"/>
    </source>
</evidence>
<evidence type="ECO:0000256" key="4">
    <source>
        <dbReference type="ARBA" id="ARBA00022692"/>
    </source>
</evidence>
<comment type="subcellular location">
    <subcellularLocation>
        <location evidence="1">Cell membrane</location>
        <topology evidence="1">Multi-pass membrane protein</topology>
    </subcellularLocation>
</comment>
<evidence type="ECO:0000256" key="7">
    <source>
        <dbReference type="SAM" id="Phobius"/>
    </source>
</evidence>
<name>A0A6I4VR99_9BACL</name>
<evidence type="ECO:0000256" key="5">
    <source>
        <dbReference type="ARBA" id="ARBA00022989"/>
    </source>
</evidence>
<keyword evidence="3" id="KW-1003">Cell membrane</keyword>
<dbReference type="InterPro" id="IPR036259">
    <property type="entry name" value="MFS_trans_sf"/>
</dbReference>
<dbReference type="AlphaFoldDB" id="A0A6I4VR99"/>
<dbReference type="EMBL" id="WUUL01000001">
    <property type="protein sequence ID" value="MXQ52406.1"/>
    <property type="molecule type" value="Genomic_DNA"/>
</dbReference>
<dbReference type="RefSeq" id="WP_160799431.1">
    <property type="nucleotide sequence ID" value="NZ_WUUL01000001.1"/>
</dbReference>
<keyword evidence="4 7" id="KW-0812">Transmembrane</keyword>
<dbReference type="InterPro" id="IPR050189">
    <property type="entry name" value="MFS_Efflux_Transporters"/>
</dbReference>
<dbReference type="Proteomes" id="UP000430692">
    <property type="component" value="Unassembled WGS sequence"/>
</dbReference>
<feature type="domain" description="Major facilitator superfamily (MFS) profile" evidence="8">
    <location>
        <begin position="5"/>
        <end position="211"/>
    </location>
</feature>
<accession>A0A6I4VR99</accession>
<evidence type="ECO:0000256" key="3">
    <source>
        <dbReference type="ARBA" id="ARBA00022475"/>
    </source>
</evidence>
<keyword evidence="2" id="KW-0813">Transport</keyword>
<feature type="transmembrane region" description="Helical" evidence="7">
    <location>
        <begin position="7"/>
        <end position="30"/>
    </location>
</feature>
<evidence type="ECO:0000313" key="10">
    <source>
        <dbReference type="Proteomes" id="UP000430692"/>
    </source>
</evidence>
<gene>
    <name evidence="9" type="ORF">GSM42_01280</name>
</gene>
<dbReference type="GO" id="GO:0005886">
    <property type="term" value="C:plasma membrane"/>
    <property type="evidence" value="ECO:0007669"/>
    <property type="project" value="UniProtKB-SubCell"/>
</dbReference>
<dbReference type="InterPro" id="IPR020846">
    <property type="entry name" value="MFS_dom"/>
</dbReference>
<evidence type="ECO:0000256" key="1">
    <source>
        <dbReference type="ARBA" id="ARBA00004651"/>
    </source>
</evidence>
<feature type="transmembrane region" description="Helical" evidence="7">
    <location>
        <begin position="72"/>
        <end position="94"/>
    </location>
</feature>
<dbReference type="PANTHER" id="PTHR43124:SF10">
    <property type="entry name" value="PURINE EFFLUX PUMP PBUE"/>
    <property type="match status" value="1"/>
</dbReference>
<keyword evidence="5 7" id="KW-1133">Transmembrane helix</keyword>
<keyword evidence="10" id="KW-1185">Reference proteome</keyword>
<sequence length="211" mass="22408">MKNLGIYLLAIGTFLTGTSEMVVTGIVNMIANDLEITISLAGQMVTAFSLSFAIGTPIIVSMTSRLERKKVLLSSLGVFLIGNLVSFFSSSFAILLGARVILGTSAGVFIVVAMSVASRLVASDKIGNAISTVSLGFGTSLVLGVPLGAVLSEWLGWRYIFVFLAILSFLIMIPLARIIPSLEGENAIPLSLQLSIIKNRKILSGLFIFFS</sequence>
<evidence type="ECO:0000256" key="6">
    <source>
        <dbReference type="ARBA" id="ARBA00023136"/>
    </source>
</evidence>
<dbReference type="PROSITE" id="PS50850">
    <property type="entry name" value="MFS"/>
    <property type="match status" value="1"/>
</dbReference>
<feature type="transmembrane region" description="Helical" evidence="7">
    <location>
        <begin position="36"/>
        <end position="60"/>
    </location>
</feature>
<evidence type="ECO:0000259" key="8">
    <source>
        <dbReference type="PROSITE" id="PS50850"/>
    </source>
</evidence>
<reference evidence="9 10" key="1">
    <citation type="submission" date="2019-12" db="EMBL/GenBank/DDBJ databases">
        <title>Whole-genome analyses of novel actinobacteria.</title>
        <authorList>
            <person name="Sahin N."/>
            <person name="Saygin H."/>
        </authorList>
    </citation>
    <scope>NUCLEOTIDE SEQUENCE [LARGE SCALE GENOMIC DNA]</scope>
    <source>
        <strain evidence="9 10">KC615</strain>
    </source>
</reference>
<proteinExistence type="predicted"/>